<dbReference type="InterPro" id="IPR056176">
    <property type="entry name" value="TPR_COPA_B"/>
</dbReference>
<dbReference type="Pfam" id="PF23953">
    <property type="entry name" value="TPR_COPA_B"/>
    <property type="match status" value="1"/>
</dbReference>
<dbReference type="Gene3D" id="1.25.40.470">
    <property type="match status" value="1"/>
</dbReference>
<dbReference type="FunFam" id="1.25.40.470:FF:000002">
    <property type="entry name" value="Coatomer subunit alpha"/>
    <property type="match status" value="1"/>
</dbReference>
<comment type="subcellular location">
    <subcellularLocation>
        <location evidence="2">Cytoplasm</location>
    </subcellularLocation>
    <subcellularLocation>
        <location evidence="1">Golgi apparatus membrane</location>
        <topology evidence="1">Peripheral membrane protein</topology>
        <orientation evidence="1">Cytoplasmic side</orientation>
    </subcellularLocation>
</comment>
<sequence length="553" mass="60789">MDKEEYWAKLAQEALRQGNHQIVEMCYQRIKNFDRLSFLYLATGNTEKLTKMLKIAELRGDAMSRFHNSIFLGNVEERVRLLREVGQTPLAYMTAKTHGMHEVADEILENAGLTPEDVADLPTHGTLLVPPRPLMRVHDSNWPQLAVSRSYFEGAFTGDMEGVAPQAPLVANEAEPQADQWGMDDEFSIPALDHKGASLAVNNDALDVDGDGGWDLDADLTAELHAETGAIVAEDGGLAIPVAGQSEAEIWCQNSPLAADHVAAGAFESAMQLLNRQVGAVNFEPLKDQFLSIFQASRAILTGNEGMLSITLPVRRNPGEVDQRKALPVLIKNFQALIANELQEAYKATTSNKLTEACTLFRSILHSLLLTIVTQASEAEEALQLVGVCREYLLGLSIELSRREGQNDTSPAGVKRMLELAAYFTGAQLQPKHMIISLRTAMTACYKHRNLQSAQTFARRLLELAPPGQAATLARQIQQVAERNPRDEIQLDYDQYNAFVVCGISYTPIYRGSPSVQCPYCRAHFKPEFQGNLCTICDISQIGGSGTGMVSMA</sequence>
<keyword evidence="9" id="KW-0333">Golgi apparatus</keyword>
<protein>
    <recommendedName>
        <fullName evidence="15">Coatomer subunit alpha</fullName>
    </recommendedName>
</protein>
<evidence type="ECO:0000256" key="6">
    <source>
        <dbReference type="ARBA" id="ARBA00022737"/>
    </source>
</evidence>
<name>A0A9P6EVX7_9FUNG</name>
<dbReference type="GO" id="GO:0006886">
    <property type="term" value="P:intracellular protein transport"/>
    <property type="evidence" value="ECO:0007669"/>
    <property type="project" value="InterPro"/>
</dbReference>
<keyword evidence="14" id="KW-1185">Reference proteome</keyword>
<evidence type="ECO:0000256" key="9">
    <source>
        <dbReference type="ARBA" id="ARBA00023034"/>
    </source>
</evidence>
<gene>
    <name evidence="13" type="ORF">EC957_011097</name>
</gene>
<evidence type="ECO:0000256" key="8">
    <source>
        <dbReference type="ARBA" id="ARBA00022927"/>
    </source>
</evidence>
<keyword evidence="7" id="KW-0931">ER-Golgi transport</keyword>
<dbReference type="Pfam" id="PF06957">
    <property type="entry name" value="COPI_C"/>
    <property type="match status" value="1"/>
</dbReference>
<keyword evidence="4" id="KW-0963">Cytoplasm</keyword>
<evidence type="ECO:0000256" key="5">
    <source>
        <dbReference type="ARBA" id="ARBA00022574"/>
    </source>
</evidence>
<feature type="domain" description="Coatomer alpha subunit C-terminal" evidence="11">
    <location>
        <begin position="150"/>
        <end position="550"/>
    </location>
</feature>
<dbReference type="GO" id="GO:0030126">
    <property type="term" value="C:COPI vesicle coat"/>
    <property type="evidence" value="ECO:0007669"/>
    <property type="project" value="InterPro"/>
</dbReference>
<evidence type="ECO:0000259" key="12">
    <source>
        <dbReference type="Pfam" id="PF23953"/>
    </source>
</evidence>
<feature type="domain" description="COPA/B TPR" evidence="12">
    <location>
        <begin position="2"/>
        <end position="104"/>
    </location>
</feature>
<dbReference type="Proteomes" id="UP000723463">
    <property type="component" value="Unassembled WGS sequence"/>
</dbReference>
<keyword evidence="3" id="KW-0813">Transport</keyword>
<comment type="caution">
    <text evidence="13">The sequence shown here is derived from an EMBL/GenBank/DDBJ whole genome shotgun (WGS) entry which is preliminary data.</text>
</comment>
<dbReference type="GO" id="GO:0005198">
    <property type="term" value="F:structural molecule activity"/>
    <property type="evidence" value="ECO:0007669"/>
    <property type="project" value="InterPro"/>
</dbReference>
<keyword evidence="10" id="KW-0472">Membrane</keyword>
<evidence type="ECO:0000256" key="4">
    <source>
        <dbReference type="ARBA" id="ARBA00022490"/>
    </source>
</evidence>
<evidence type="ECO:0000313" key="13">
    <source>
        <dbReference type="EMBL" id="KAF9536400.1"/>
    </source>
</evidence>
<organism evidence="13 14">
    <name type="scientific">Mortierella hygrophila</name>
    <dbReference type="NCBI Taxonomy" id="979708"/>
    <lineage>
        <taxon>Eukaryota</taxon>
        <taxon>Fungi</taxon>
        <taxon>Fungi incertae sedis</taxon>
        <taxon>Mucoromycota</taxon>
        <taxon>Mortierellomycotina</taxon>
        <taxon>Mortierellomycetes</taxon>
        <taxon>Mortierellales</taxon>
        <taxon>Mortierellaceae</taxon>
        <taxon>Mortierella</taxon>
    </lineage>
</organism>
<evidence type="ECO:0000259" key="11">
    <source>
        <dbReference type="Pfam" id="PF06957"/>
    </source>
</evidence>
<evidence type="ECO:0000256" key="2">
    <source>
        <dbReference type="ARBA" id="ARBA00004496"/>
    </source>
</evidence>
<dbReference type="GO" id="GO:0000139">
    <property type="term" value="C:Golgi membrane"/>
    <property type="evidence" value="ECO:0007669"/>
    <property type="project" value="UniProtKB-SubCell"/>
</dbReference>
<proteinExistence type="predicted"/>
<evidence type="ECO:0000313" key="14">
    <source>
        <dbReference type="Proteomes" id="UP000723463"/>
    </source>
</evidence>
<dbReference type="AlphaFoldDB" id="A0A9P6EVX7"/>
<keyword evidence="5" id="KW-0853">WD repeat</keyword>
<dbReference type="GO" id="GO:0016192">
    <property type="term" value="P:vesicle-mediated transport"/>
    <property type="evidence" value="ECO:0007669"/>
    <property type="project" value="UniProtKB-KW"/>
</dbReference>
<evidence type="ECO:0000256" key="7">
    <source>
        <dbReference type="ARBA" id="ARBA00022892"/>
    </source>
</evidence>
<reference evidence="13" key="1">
    <citation type="journal article" date="2020" name="Fungal Divers.">
        <title>Resolving the Mortierellaceae phylogeny through synthesis of multi-gene phylogenetics and phylogenomics.</title>
        <authorList>
            <person name="Vandepol N."/>
            <person name="Liber J."/>
            <person name="Desiro A."/>
            <person name="Na H."/>
            <person name="Kennedy M."/>
            <person name="Barry K."/>
            <person name="Grigoriev I.V."/>
            <person name="Miller A.N."/>
            <person name="O'Donnell K."/>
            <person name="Stajich J.E."/>
            <person name="Bonito G."/>
        </authorList>
    </citation>
    <scope>NUCLEOTIDE SEQUENCE</scope>
    <source>
        <strain evidence="13">NRRL 2591</strain>
    </source>
</reference>
<evidence type="ECO:0000256" key="10">
    <source>
        <dbReference type="ARBA" id="ARBA00023136"/>
    </source>
</evidence>
<dbReference type="EMBL" id="JAAAXW010000743">
    <property type="protein sequence ID" value="KAF9536400.1"/>
    <property type="molecule type" value="Genomic_DNA"/>
</dbReference>
<keyword evidence="6" id="KW-0677">Repeat</keyword>
<keyword evidence="8" id="KW-0653">Protein transport</keyword>
<evidence type="ECO:0008006" key="15">
    <source>
        <dbReference type="Google" id="ProtNLM"/>
    </source>
</evidence>
<evidence type="ECO:0000256" key="3">
    <source>
        <dbReference type="ARBA" id="ARBA00022448"/>
    </source>
</evidence>
<evidence type="ECO:0000256" key="1">
    <source>
        <dbReference type="ARBA" id="ARBA00004255"/>
    </source>
</evidence>
<accession>A0A9P6EVX7</accession>
<dbReference type="InterPro" id="IPR010714">
    <property type="entry name" value="Coatomer_asu_C"/>
</dbReference>